<evidence type="ECO:0000256" key="1">
    <source>
        <dbReference type="ARBA" id="ARBA00008361"/>
    </source>
</evidence>
<dbReference type="Pfam" id="PF08241">
    <property type="entry name" value="Methyltransf_11"/>
    <property type="match status" value="1"/>
</dbReference>
<dbReference type="Gene3D" id="3.40.50.150">
    <property type="entry name" value="Vaccinia Virus protein VP39"/>
    <property type="match status" value="1"/>
</dbReference>
<protein>
    <submittedName>
        <fullName evidence="5">Type 11 methyltransferase</fullName>
    </submittedName>
</protein>
<organism evidence="5 6">
    <name type="scientific">Acidomonas methanolica NBRC 104435</name>
    <dbReference type="NCBI Taxonomy" id="1231351"/>
    <lineage>
        <taxon>Bacteria</taxon>
        <taxon>Pseudomonadati</taxon>
        <taxon>Pseudomonadota</taxon>
        <taxon>Alphaproteobacteria</taxon>
        <taxon>Acetobacterales</taxon>
        <taxon>Acetobacteraceae</taxon>
        <taxon>Acidomonas</taxon>
    </lineage>
</organism>
<gene>
    <name evidence="5" type="ORF">Amme_080_012</name>
</gene>
<evidence type="ECO:0000313" key="5">
    <source>
        <dbReference type="EMBL" id="GAJ29796.1"/>
    </source>
</evidence>
<reference evidence="5 6" key="2">
    <citation type="journal article" date="2014" name="FEMS Microbiol. Lett.">
        <title>Draft genomic DNA sequence of the facultatively methylotrophic bacterium Acidomonas methanolica type strain MB58.</title>
        <authorList>
            <person name="Higashiura N."/>
            <person name="Hadano H."/>
            <person name="Hirakawa H."/>
            <person name="Matsutani M."/>
            <person name="Takabe S."/>
            <person name="Matsushita K."/>
            <person name="Azuma Y."/>
        </authorList>
    </citation>
    <scope>NUCLEOTIDE SEQUENCE [LARGE SCALE GENOMIC DNA]</scope>
    <source>
        <strain evidence="5 6">MB58</strain>
    </source>
</reference>
<dbReference type="SUPFAM" id="SSF53335">
    <property type="entry name" value="S-adenosyl-L-methionine-dependent methyltransferases"/>
    <property type="match status" value="1"/>
</dbReference>
<dbReference type="EMBL" id="BAND01000080">
    <property type="protein sequence ID" value="GAJ29796.1"/>
    <property type="molecule type" value="Genomic_DNA"/>
</dbReference>
<evidence type="ECO:0000313" key="6">
    <source>
        <dbReference type="Proteomes" id="UP000019760"/>
    </source>
</evidence>
<sequence length="148" mass="16249">MREQAMAQPDIPSISYRDGNAERLPITDGAARGVLAATAAHWFDRPPFYREASRVLPPGGVLAIVEYVRDESSPAARAVIDFLARHGEARAYSRPDYAGELGALPDFGEFWEIRETATFRLSLAEFAGLALSSSHARKIVEAMGRDRS</sequence>
<evidence type="ECO:0000259" key="4">
    <source>
        <dbReference type="Pfam" id="PF08241"/>
    </source>
</evidence>
<feature type="domain" description="Methyltransferase type 11" evidence="4">
    <location>
        <begin position="11"/>
        <end position="64"/>
    </location>
</feature>
<reference evidence="6" key="1">
    <citation type="journal article" date="2014" name="FEMS Microbiol. Lett.">
        <title>Draft Genomic DNA Sequence of the Facultatively Methylotrophic Bacterium Acidomonas methanolica type strain MB58.</title>
        <authorList>
            <person name="Higashiura N."/>
            <person name="Hadano H."/>
            <person name="Hirakawa H."/>
            <person name="Matsutani M."/>
            <person name="Takabe S."/>
            <person name="Matsushita K."/>
            <person name="Azuma Y."/>
        </authorList>
    </citation>
    <scope>NUCLEOTIDE SEQUENCE [LARGE SCALE GENOMIC DNA]</scope>
    <source>
        <strain evidence="6">MB58</strain>
    </source>
</reference>
<evidence type="ECO:0000256" key="3">
    <source>
        <dbReference type="ARBA" id="ARBA00022679"/>
    </source>
</evidence>
<dbReference type="InterPro" id="IPR013216">
    <property type="entry name" value="Methyltransf_11"/>
</dbReference>
<comment type="caution">
    <text evidence="5">The sequence shown here is derived from an EMBL/GenBank/DDBJ whole genome shotgun (WGS) entry which is preliminary data.</text>
</comment>
<dbReference type="InterPro" id="IPR029063">
    <property type="entry name" value="SAM-dependent_MTases_sf"/>
</dbReference>
<dbReference type="PANTHER" id="PTHR44942">
    <property type="entry name" value="METHYLTRANSF_11 DOMAIN-CONTAINING PROTEIN"/>
    <property type="match status" value="1"/>
</dbReference>
<dbReference type="GO" id="GO:0032259">
    <property type="term" value="P:methylation"/>
    <property type="evidence" value="ECO:0007669"/>
    <property type="project" value="UniProtKB-KW"/>
</dbReference>
<dbReference type="InterPro" id="IPR051052">
    <property type="entry name" value="Diverse_substrate_MTase"/>
</dbReference>
<keyword evidence="3 5" id="KW-0808">Transferase</keyword>
<name>A0A023D7N2_ACIMT</name>
<dbReference type="Proteomes" id="UP000019760">
    <property type="component" value="Unassembled WGS sequence"/>
</dbReference>
<accession>A0A023D7N2</accession>
<dbReference type="GO" id="GO:0008757">
    <property type="term" value="F:S-adenosylmethionine-dependent methyltransferase activity"/>
    <property type="evidence" value="ECO:0007669"/>
    <property type="project" value="InterPro"/>
</dbReference>
<evidence type="ECO:0000256" key="2">
    <source>
        <dbReference type="ARBA" id="ARBA00022603"/>
    </source>
</evidence>
<keyword evidence="6" id="KW-1185">Reference proteome</keyword>
<keyword evidence="2 5" id="KW-0489">Methyltransferase</keyword>
<dbReference type="AlphaFoldDB" id="A0A023D7N2"/>
<comment type="similarity">
    <text evidence="1">Belongs to the methyltransferase superfamily.</text>
</comment>
<proteinExistence type="inferred from homology"/>
<dbReference type="PANTHER" id="PTHR44942:SF4">
    <property type="entry name" value="METHYLTRANSFERASE TYPE 11 DOMAIN-CONTAINING PROTEIN"/>
    <property type="match status" value="1"/>
</dbReference>